<dbReference type="EMBL" id="AP021906">
    <property type="protein sequence ID" value="BBP88789.1"/>
    <property type="molecule type" value="Genomic_DNA"/>
</dbReference>
<keyword evidence="1" id="KW-1133">Transmembrane helix</keyword>
<protein>
    <submittedName>
        <fullName evidence="2">Uncharacterized protein</fullName>
    </submittedName>
</protein>
<feature type="transmembrane region" description="Helical" evidence="1">
    <location>
        <begin position="20"/>
        <end position="41"/>
    </location>
</feature>
<evidence type="ECO:0000256" key="1">
    <source>
        <dbReference type="SAM" id="Phobius"/>
    </source>
</evidence>
<dbReference type="Proteomes" id="UP000464658">
    <property type="component" value="Chromosome"/>
</dbReference>
<keyword evidence="1" id="KW-0472">Membrane</keyword>
<accession>A0A5S9M9Z9</accession>
<sequence length="74" mass="8429">MFLLHGFVIKLLRTTWFDDWALNAASVLILLLLTILLTFTLSSTFVKTVAQPVIELKMTNLMRTITGRQGSYIK</sequence>
<evidence type="ECO:0000313" key="3">
    <source>
        <dbReference type="Proteomes" id="UP000464658"/>
    </source>
</evidence>
<organism evidence="2 3">
    <name type="scientific">Bacillus safensis</name>
    <dbReference type="NCBI Taxonomy" id="561879"/>
    <lineage>
        <taxon>Bacteria</taxon>
        <taxon>Bacillati</taxon>
        <taxon>Bacillota</taxon>
        <taxon>Bacilli</taxon>
        <taxon>Bacillales</taxon>
        <taxon>Bacillaceae</taxon>
        <taxon>Bacillus</taxon>
    </lineage>
</organism>
<reference evidence="2 3" key="1">
    <citation type="submission" date="2019-12" db="EMBL/GenBank/DDBJ databases">
        <title>Full genome sequence of a Bacillus safensis strain isolated from commercially available natto in Indonesia.</title>
        <authorList>
            <person name="Yoshida M."/>
            <person name="Uomi M."/>
            <person name="Waturangi D."/>
            <person name="Ekaputri J.J."/>
            <person name="Setiamarga D.H.E."/>
        </authorList>
    </citation>
    <scope>NUCLEOTIDE SEQUENCE [LARGE SCALE GENOMIC DNA]</scope>
    <source>
        <strain evidence="2 3">IDN1</strain>
    </source>
</reference>
<evidence type="ECO:0000313" key="2">
    <source>
        <dbReference type="EMBL" id="BBP88789.1"/>
    </source>
</evidence>
<keyword evidence="1" id="KW-0812">Transmembrane</keyword>
<dbReference type="AlphaFoldDB" id="A0A5S9M9Z9"/>
<gene>
    <name evidence="2" type="ORF">BsIDN1_24070</name>
</gene>
<proteinExistence type="predicted"/>
<name>A0A5S9M9Z9_BACIA</name>